<dbReference type="PANTHER" id="PTHR23280">
    <property type="entry name" value="4.1 G PROTEIN"/>
    <property type="match status" value="1"/>
</dbReference>
<proteinExistence type="predicted"/>
<dbReference type="CDD" id="cd13184">
    <property type="entry name" value="FERM_C_4_1_family"/>
    <property type="match status" value="1"/>
</dbReference>
<dbReference type="InterPro" id="IPR018979">
    <property type="entry name" value="FERM_N"/>
</dbReference>
<feature type="compositionally biased region" description="Basic and acidic residues" evidence="2">
    <location>
        <begin position="470"/>
        <end position="499"/>
    </location>
</feature>
<dbReference type="FunFam" id="2.30.29.30:FF:000001">
    <property type="entry name" value="Erythrocyte membrane protein band 4.1"/>
    <property type="match status" value="1"/>
</dbReference>
<sequence>MSPHYDSGDTRHTWVDPRRCHRFELYLLYLERSISKRYKEADLLPEMVMANDKKKMSSASPQKPSKPSGKQVTCSVFLLDGENIEIALDKNDIGRALFDKVCEHQDLIEKDYFGFTYTDDRGPSHLKYWLNLDKKISKQKKKGAWVFEFALKFYPPDPTHLRESFTRWLVVLQVRRDLLSGRIPCTSTTYALLGSYNVQAIIGEYDPSEHGHSYDHIKDMAFAPNQTPELLEKIAELHKHHKGLTPDEAEKCFLDNAKKLAMYGVDMHKAKDADNNAVMLGVCCSGLLIYKDKLRINRFVWPKILKLSYKRNHFYIKIRPGEIERNETSIMFKLDNHRLAKRLWKTCVEHHAFFRLREAEKPANNVSFPRFGSKFRYSGRTLYQTRQTAALLDRPPPFFERNVPGRNSMADTANRSRSMDELGNRYNRDPHNDSAYDPSRSLEYDPNRSRDENDRRDFKGVPNAYAYAGDGRDGRSAGDEDTLQRRPYDSDTADRRDKLPSQGDATLERERGRGQGYGLDDSMGLTPGQDANPYAGETDKERRKREKEEDKRRKKEAEEEKKRKKGRKGKDDLDTSEDRLDNMGVDDATARALGRDPGSMGLDGGDRKLSFNPPVDEYSTSTLKLQVKVEPVERGGRGDGTTHYSTATANFSTHYDMGNLLGANAGYPYGIGLGVGKGDMTGVVGDESEIDNKQQFAPLTKAVQGTKDSLKSGYSDNMMPFFHPAATSTVGRGKVPPPVPPKGSHGLDDSFNPPTVATEKVKYNPNFSDTPTSSRHIPLVKTETRTVTYERGDRSDDEWDPGLLVSAQSHSSKLQTVETTTYKTERDGVEETHVVQKVVVSGDDEDDFDFDSALADAIRSVTEFNPDMSVERIECVQQIEDVKNGQ</sequence>
<dbReference type="GO" id="GO:0031032">
    <property type="term" value="P:actomyosin structure organization"/>
    <property type="evidence" value="ECO:0007669"/>
    <property type="project" value="TreeGrafter"/>
</dbReference>
<dbReference type="InterPro" id="IPR019749">
    <property type="entry name" value="Band_41_domain"/>
</dbReference>
<dbReference type="PRINTS" id="PR00661">
    <property type="entry name" value="ERMFAMILY"/>
</dbReference>
<dbReference type="InterPro" id="IPR000299">
    <property type="entry name" value="FERM_domain"/>
</dbReference>
<comment type="caution">
    <text evidence="4">The sequence shown here is derived from an EMBL/GenBank/DDBJ whole genome shotgun (WGS) entry which is preliminary data.</text>
</comment>
<dbReference type="Proteomes" id="UP000762676">
    <property type="component" value="Unassembled WGS sequence"/>
</dbReference>
<dbReference type="InterPro" id="IPR029071">
    <property type="entry name" value="Ubiquitin-like_domsf"/>
</dbReference>
<dbReference type="Pfam" id="PF09380">
    <property type="entry name" value="FERM_C"/>
    <property type="match status" value="1"/>
</dbReference>
<dbReference type="AlphaFoldDB" id="A0AAV4GA93"/>
<dbReference type="GO" id="GO:0005886">
    <property type="term" value="C:plasma membrane"/>
    <property type="evidence" value="ECO:0007669"/>
    <property type="project" value="TreeGrafter"/>
</dbReference>
<reference evidence="4 5" key="1">
    <citation type="journal article" date="2021" name="Elife">
        <title>Chloroplast acquisition without the gene transfer in kleptoplastic sea slugs, Plakobranchus ocellatus.</title>
        <authorList>
            <person name="Maeda T."/>
            <person name="Takahashi S."/>
            <person name="Yoshida T."/>
            <person name="Shimamura S."/>
            <person name="Takaki Y."/>
            <person name="Nagai Y."/>
            <person name="Toyoda A."/>
            <person name="Suzuki Y."/>
            <person name="Arimoto A."/>
            <person name="Ishii H."/>
            <person name="Satoh N."/>
            <person name="Nishiyama T."/>
            <person name="Hasebe M."/>
            <person name="Maruyama T."/>
            <person name="Minagawa J."/>
            <person name="Obokata J."/>
            <person name="Shigenobu S."/>
        </authorList>
    </citation>
    <scope>NUCLEOTIDE SEQUENCE [LARGE SCALE GENOMIC DNA]</scope>
</reference>
<dbReference type="SUPFAM" id="SSF54236">
    <property type="entry name" value="Ubiquitin-like"/>
    <property type="match status" value="1"/>
</dbReference>
<dbReference type="Pfam" id="PF00373">
    <property type="entry name" value="FERM_M"/>
    <property type="match status" value="1"/>
</dbReference>
<dbReference type="InterPro" id="IPR011993">
    <property type="entry name" value="PH-like_dom_sf"/>
</dbReference>
<dbReference type="SMART" id="SM01195">
    <property type="entry name" value="FA"/>
    <property type="match status" value="1"/>
</dbReference>
<dbReference type="SMART" id="SM01196">
    <property type="entry name" value="FERM_C"/>
    <property type="match status" value="1"/>
</dbReference>
<dbReference type="Pfam" id="PF05902">
    <property type="entry name" value="4_1_CTD"/>
    <property type="match status" value="1"/>
</dbReference>
<dbReference type="InterPro" id="IPR018980">
    <property type="entry name" value="FERM_PH-like_C"/>
</dbReference>
<dbReference type="InterPro" id="IPR019747">
    <property type="entry name" value="FERM_CS"/>
</dbReference>
<gene>
    <name evidence="4" type="ORF">ElyMa_002365500</name>
</gene>
<feature type="compositionally biased region" description="Basic and acidic residues" evidence="2">
    <location>
        <begin position="537"/>
        <end position="561"/>
    </location>
</feature>
<dbReference type="CDD" id="cd14473">
    <property type="entry name" value="FERM_B-lobe"/>
    <property type="match status" value="1"/>
</dbReference>
<dbReference type="PANTHER" id="PTHR23280:SF21">
    <property type="entry name" value="PROTEIN 4.1 HOMOLOG"/>
    <property type="match status" value="1"/>
</dbReference>
<name>A0AAV4GA93_9GAST</name>
<dbReference type="GO" id="GO:0005198">
    <property type="term" value="F:structural molecule activity"/>
    <property type="evidence" value="ECO:0007669"/>
    <property type="project" value="InterPro"/>
</dbReference>
<dbReference type="Gene3D" id="1.20.80.10">
    <property type="match status" value="1"/>
</dbReference>
<dbReference type="SUPFAM" id="SSF50729">
    <property type="entry name" value="PH domain-like"/>
    <property type="match status" value="1"/>
</dbReference>
<dbReference type="SUPFAM" id="SSF47031">
    <property type="entry name" value="Second domain of FERM"/>
    <property type="match status" value="1"/>
</dbReference>
<evidence type="ECO:0000256" key="1">
    <source>
        <dbReference type="ARBA" id="ARBA00022553"/>
    </source>
</evidence>
<dbReference type="SMART" id="SM00295">
    <property type="entry name" value="B41"/>
    <property type="match status" value="1"/>
</dbReference>
<dbReference type="GO" id="GO:0003779">
    <property type="term" value="F:actin binding"/>
    <property type="evidence" value="ECO:0007669"/>
    <property type="project" value="InterPro"/>
</dbReference>
<dbReference type="PROSITE" id="PS50057">
    <property type="entry name" value="FERM_3"/>
    <property type="match status" value="1"/>
</dbReference>
<feature type="region of interest" description="Disordered" evidence="2">
    <location>
        <begin position="393"/>
        <end position="615"/>
    </location>
</feature>
<dbReference type="Gene3D" id="2.30.29.30">
    <property type="entry name" value="Pleckstrin-homology domain (PH domain)/Phosphotyrosine-binding domain (PTB)"/>
    <property type="match status" value="1"/>
</dbReference>
<feature type="compositionally biased region" description="Basic and acidic residues" evidence="2">
    <location>
        <begin position="417"/>
        <end position="459"/>
    </location>
</feature>
<dbReference type="InterPro" id="IPR014352">
    <property type="entry name" value="FERM/acyl-CoA-bd_prot_sf"/>
</dbReference>
<dbReference type="InterPro" id="IPR008379">
    <property type="entry name" value="Band_4.1_C"/>
</dbReference>
<evidence type="ECO:0000259" key="3">
    <source>
        <dbReference type="PROSITE" id="PS50057"/>
    </source>
</evidence>
<organism evidence="4 5">
    <name type="scientific">Elysia marginata</name>
    <dbReference type="NCBI Taxonomy" id="1093978"/>
    <lineage>
        <taxon>Eukaryota</taxon>
        <taxon>Metazoa</taxon>
        <taxon>Spiralia</taxon>
        <taxon>Lophotrochozoa</taxon>
        <taxon>Mollusca</taxon>
        <taxon>Gastropoda</taxon>
        <taxon>Heterobranchia</taxon>
        <taxon>Euthyneura</taxon>
        <taxon>Panpulmonata</taxon>
        <taxon>Sacoglossa</taxon>
        <taxon>Placobranchoidea</taxon>
        <taxon>Plakobranchidae</taxon>
        <taxon>Elysia</taxon>
    </lineage>
</organism>
<dbReference type="InterPro" id="IPR014847">
    <property type="entry name" value="FA"/>
</dbReference>
<dbReference type="Gene3D" id="3.10.20.90">
    <property type="entry name" value="Phosphatidylinositol 3-kinase Catalytic Subunit, Chain A, domain 1"/>
    <property type="match status" value="1"/>
</dbReference>
<dbReference type="InterPro" id="IPR019748">
    <property type="entry name" value="FERM_central"/>
</dbReference>
<dbReference type="PRINTS" id="PR00935">
    <property type="entry name" value="BAND41"/>
</dbReference>
<dbReference type="PROSITE" id="PS00661">
    <property type="entry name" value="FERM_2"/>
    <property type="match status" value="1"/>
</dbReference>
<keyword evidence="1" id="KW-0597">Phosphoprotein</keyword>
<accession>A0AAV4GA93</accession>
<protein>
    <submittedName>
        <fullName evidence="4">Protein 4.1 homolog</fullName>
    </submittedName>
</protein>
<feature type="compositionally biased region" description="Basic and acidic residues" evidence="2">
    <location>
        <begin position="569"/>
        <end position="581"/>
    </location>
</feature>
<dbReference type="Pfam" id="PF09379">
    <property type="entry name" value="FERM_N"/>
    <property type="match status" value="1"/>
</dbReference>
<dbReference type="InterPro" id="IPR035963">
    <property type="entry name" value="FERM_2"/>
</dbReference>
<evidence type="ECO:0000313" key="4">
    <source>
        <dbReference type="EMBL" id="GFR82542.1"/>
    </source>
</evidence>
<dbReference type="GO" id="GO:0005856">
    <property type="term" value="C:cytoskeleton"/>
    <property type="evidence" value="ECO:0007669"/>
    <property type="project" value="InterPro"/>
</dbReference>
<evidence type="ECO:0000313" key="5">
    <source>
        <dbReference type="Proteomes" id="UP000762676"/>
    </source>
</evidence>
<dbReference type="EMBL" id="BMAT01004896">
    <property type="protein sequence ID" value="GFR82542.1"/>
    <property type="molecule type" value="Genomic_DNA"/>
</dbReference>
<feature type="domain" description="FERM" evidence="3">
    <location>
        <begin position="72"/>
        <end position="358"/>
    </location>
</feature>
<dbReference type="Pfam" id="PF08736">
    <property type="entry name" value="FA"/>
    <property type="match status" value="1"/>
</dbReference>
<keyword evidence="5" id="KW-1185">Reference proteome</keyword>
<evidence type="ECO:0000256" key="2">
    <source>
        <dbReference type="SAM" id="MobiDB-lite"/>
    </source>
</evidence>
<dbReference type="InterPro" id="IPR000798">
    <property type="entry name" value="Ez/rad/moesin-like"/>
</dbReference>